<dbReference type="PANTHER" id="PTHR45892">
    <property type="entry name" value="AMINOACYLASE-1"/>
    <property type="match status" value="1"/>
</dbReference>
<comment type="caution">
    <text evidence="3">The sequence shown here is derived from an EMBL/GenBank/DDBJ whole genome shotgun (WGS) entry which is preliminary data.</text>
</comment>
<proteinExistence type="predicted"/>
<evidence type="ECO:0000259" key="2">
    <source>
        <dbReference type="Pfam" id="PF22936"/>
    </source>
</evidence>
<dbReference type="InterPro" id="IPR013103">
    <property type="entry name" value="RVT_2"/>
</dbReference>
<keyword evidence="4" id="KW-1185">Reference proteome</keyword>
<feature type="domain" description="Retrovirus-related Pol polyprotein from transposon TNT 1-94-like beta-barrel" evidence="2">
    <location>
        <begin position="39"/>
        <end position="120"/>
    </location>
</feature>
<dbReference type="InterPro" id="IPR052083">
    <property type="entry name" value="Aminoacylase-1_M20A"/>
</dbReference>
<dbReference type="EMBL" id="BQNB010011796">
    <property type="protein sequence ID" value="GJS95272.1"/>
    <property type="molecule type" value="Genomic_DNA"/>
</dbReference>
<feature type="domain" description="Reverse transcriptase Ty1/copia-type" evidence="1">
    <location>
        <begin position="164"/>
        <end position="252"/>
    </location>
</feature>
<dbReference type="PANTHER" id="PTHR45892:SF1">
    <property type="entry name" value="AMINOACYLASE-1"/>
    <property type="match status" value="1"/>
</dbReference>
<gene>
    <name evidence="3" type="ORF">Tco_0802240</name>
</gene>
<organism evidence="3 4">
    <name type="scientific">Tanacetum coccineum</name>
    <dbReference type="NCBI Taxonomy" id="301880"/>
    <lineage>
        <taxon>Eukaryota</taxon>
        <taxon>Viridiplantae</taxon>
        <taxon>Streptophyta</taxon>
        <taxon>Embryophyta</taxon>
        <taxon>Tracheophyta</taxon>
        <taxon>Spermatophyta</taxon>
        <taxon>Magnoliopsida</taxon>
        <taxon>eudicotyledons</taxon>
        <taxon>Gunneridae</taxon>
        <taxon>Pentapetalae</taxon>
        <taxon>asterids</taxon>
        <taxon>campanulids</taxon>
        <taxon>Asterales</taxon>
        <taxon>Asteraceae</taxon>
        <taxon>Asteroideae</taxon>
        <taxon>Anthemideae</taxon>
        <taxon>Anthemidinae</taxon>
        <taxon>Tanacetum</taxon>
    </lineage>
</organism>
<dbReference type="Proteomes" id="UP001151760">
    <property type="component" value="Unassembled WGS sequence"/>
</dbReference>
<name>A0ABQ5A1W4_9ASTR</name>
<sequence>MARKCQNRPNTTPSANLTKELSLIAMIFEINLIGGSEGWWVDCGATIHVCYDRSMFKTYTAISEDKKVLLGDHHTNNVAGIGNVELKFTSGKMVILKDVMHTLEMMKNLVSGYLFNKAGFVQNIGADLFTLTKNEIFVGKGEPRRNADMWQKAINDEMESFESNRTWHLVDLPPGCKTIGCKWMLKKKLKPDGTVDKFKAHLVAKGFKQRENVDFFDTYSPVTRITSIRVLIALASIHDLVVHQMDIKTDFLFISRPGDSKATSGYIFSIAGGAVSWKSKKQTVLSQSSMESEIITLATASEETSWLRCLLAEIPLWEKSIPVVLIHCDSTAAIAKVHNRYYNGQYRERLKESDLVRDLTHISFGIGYCSILLQQDWWARRAEKFANIEEFEGMNVRIVLDEGLANPDDFYMLFYAERYPMWLVIKASGAPGHGAKLYDNTAMENLLKSVESVRRFRGAQFITPRVLAENASLRGKIRTIEAIETVTRSQERRTRREMKATSVVASVQ</sequence>
<evidence type="ECO:0000259" key="1">
    <source>
        <dbReference type="Pfam" id="PF07727"/>
    </source>
</evidence>
<dbReference type="InterPro" id="IPR054722">
    <property type="entry name" value="PolX-like_BBD"/>
</dbReference>
<reference evidence="3" key="2">
    <citation type="submission" date="2022-01" db="EMBL/GenBank/DDBJ databases">
        <authorList>
            <person name="Yamashiro T."/>
            <person name="Shiraishi A."/>
            <person name="Satake H."/>
            <person name="Nakayama K."/>
        </authorList>
    </citation>
    <scope>NUCLEOTIDE SEQUENCE</scope>
</reference>
<evidence type="ECO:0000313" key="4">
    <source>
        <dbReference type="Proteomes" id="UP001151760"/>
    </source>
</evidence>
<dbReference type="Pfam" id="PF07727">
    <property type="entry name" value="RVT_2"/>
    <property type="match status" value="1"/>
</dbReference>
<reference evidence="3" key="1">
    <citation type="journal article" date="2022" name="Int. J. Mol. Sci.">
        <title>Draft Genome of Tanacetum Coccineum: Genomic Comparison of Closely Related Tanacetum-Family Plants.</title>
        <authorList>
            <person name="Yamashiro T."/>
            <person name="Shiraishi A."/>
            <person name="Nakayama K."/>
            <person name="Satake H."/>
        </authorList>
    </citation>
    <scope>NUCLEOTIDE SEQUENCE</scope>
</reference>
<accession>A0ABQ5A1W4</accession>
<evidence type="ECO:0000313" key="3">
    <source>
        <dbReference type="EMBL" id="GJS95272.1"/>
    </source>
</evidence>
<dbReference type="Pfam" id="PF22936">
    <property type="entry name" value="Pol_BBD"/>
    <property type="match status" value="1"/>
</dbReference>
<dbReference type="CDD" id="cd09272">
    <property type="entry name" value="RNase_HI_RT_Ty1"/>
    <property type="match status" value="1"/>
</dbReference>
<protein>
    <submittedName>
        <fullName evidence="3">DNA polymerase zeta catalytic subunit-like protein</fullName>
    </submittedName>
</protein>